<feature type="transmembrane region" description="Helical" evidence="9">
    <location>
        <begin position="932"/>
        <end position="955"/>
    </location>
</feature>
<evidence type="ECO:0000313" key="10">
    <source>
        <dbReference type="EMBL" id="SXD90432.1"/>
    </source>
</evidence>
<dbReference type="PRINTS" id="PR00702">
    <property type="entry name" value="ACRIFLAVINRP"/>
</dbReference>
<dbReference type="PANTHER" id="PTHR32063">
    <property type="match status" value="1"/>
</dbReference>
<dbReference type="GO" id="GO:0009636">
    <property type="term" value="P:response to toxic substance"/>
    <property type="evidence" value="ECO:0007669"/>
    <property type="project" value="UniProtKB-ARBA"/>
</dbReference>
<dbReference type="Gene3D" id="3.30.2090.10">
    <property type="entry name" value="Multidrug efflux transporter AcrB TolC docking domain, DN and DC subdomains"/>
    <property type="match status" value="2"/>
</dbReference>
<dbReference type="Gene3D" id="3.30.70.1440">
    <property type="entry name" value="Multidrug efflux transporter AcrB pore domain"/>
    <property type="match status" value="1"/>
</dbReference>
<dbReference type="GO" id="GO:0042910">
    <property type="term" value="F:xenobiotic transmembrane transporter activity"/>
    <property type="evidence" value="ECO:0007669"/>
    <property type="project" value="TreeGrafter"/>
</dbReference>
<evidence type="ECO:0000256" key="9">
    <source>
        <dbReference type="RuleBase" id="RU364070"/>
    </source>
</evidence>
<feature type="transmembrane region" description="Helical" evidence="9">
    <location>
        <begin position="879"/>
        <end position="897"/>
    </location>
</feature>
<accession>A0A8B4TR16</accession>
<dbReference type="NCBIfam" id="NF000282">
    <property type="entry name" value="RND_permease_1"/>
    <property type="match status" value="1"/>
</dbReference>
<dbReference type="Pfam" id="PF00873">
    <property type="entry name" value="ACR_tran"/>
    <property type="match status" value="1"/>
</dbReference>
<gene>
    <name evidence="10" type="primary">bepE_1</name>
    <name evidence="10" type="ORF">SAMEA3538780_01342</name>
</gene>
<feature type="transmembrane region" description="Helical" evidence="9">
    <location>
        <begin position="12"/>
        <end position="34"/>
    </location>
</feature>
<dbReference type="InterPro" id="IPR001036">
    <property type="entry name" value="Acrflvin-R"/>
</dbReference>
<feature type="transmembrane region" description="Helical" evidence="9">
    <location>
        <begin position="369"/>
        <end position="389"/>
    </location>
</feature>
<dbReference type="SUPFAM" id="SSF82866">
    <property type="entry name" value="Multidrug efflux transporter AcrB transmembrane domain"/>
    <property type="match status" value="2"/>
</dbReference>
<evidence type="ECO:0000256" key="6">
    <source>
        <dbReference type="ARBA" id="ARBA00022692"/>
    </source>
</evidence>
<evidence type="ECO:0000256" key="2">
    <source>
        <dbReference type="ARBA" id="ARBA00010942"/>
    </source>
</evidence>
<dbReference type="Gene3D" id="3.30.70.1430">
    <property type="entry name" value="Multidrug efflux transporter AcrB pore domain"/>
    <property type="match status" value="2"/>
</dbReference>
<keyword evidence="4" id="KW-1003">Cell membrane</keyword>
<feature type="transmembrane region" description="Helical" evidence="9">
    <location>
        <begin position="440"/>
        <end position="460"/>
    </location>
</feature>
<dbReference type="AlphaFoldDB" id="A0A8B4TR16"/>
<organism evidence="10 11">
    <name type="scientific">Klebsiella quasivariicola</name>
    <dbReference type="NCBI Taxonomy" id="2026240"/>
    <lineage>
        <taxon>Bacteria</taxon>
        <taxon>Pseudomonadati</taxon>
        <taxon>Pseudomonadota</taxon>
        <taxon>Gammaproteobacteria</taxon>
        <taxon>Enterobacterales</taxon>
        <taxon>Enterobacteriaceae</taxon>
        <taxon>Klebsiella/Raoultella group</taxon>
        <taxon>Klebsiella</taxon>
        <taxon>Klebsiella pneumoniae complex</taxon>
    </lineage>
</organism>
<dbReference type="GO" id="GO:0005886">
    <property type="term" value="C:plasma membrane"/>
    <property type="evidence" value="ECO:0007669"/>
    <property type="project" value="UniProtKB-SubCell"/>
</dbReference>
<dbReference type="InterPro" id="IPR027463">
    <property type="entry name" value="AcrB_DN_DC_subdom"/>
</dbReference>
<dbReference type="NCBIfam" id="TIGR00915">
    <property type="entry name" value="2A0602"/>
    <property type="match status" value="1"/>
</dbReference>
<dbReference type="FunFam" id="1.20.1640.10:FF:000001">
    <property type="entry name" value="Efflux pump membrane transporter"/>
    <property type="match status" value="1"/>
</dbReference>
<dbReference type="RefSeq" id="WP_117126344.1">
    <property type="nucleotide sequence ID" value="NZ_UJZG01000002.1"/>
</dbReference>
<evidence type="ECO:0000256" key="8">
    <source>
        <dbReference type="ARBA" id="ARBA00023136"/>
    </source>
</evidence>
<proteinExistence type="inferred from homology"/>
<evidence type="ECO:0000256" key="4">
    <source>
        <dbReference type="ARBA" id="ARBA00022475"/>
    </source>
</evidence>
<evidence type="ECO:0000256" key="1">
    <source>
        <dbReference type="ARBA" id="ARBA00004429"/>
    </source>
</evidence>
<dbReference type="SUPFAM" id="SSF82714">
    <property type="entry name" value="Multidrug efflux transporter AcrB TolC docking domain, DN and DC subdomains"/>
    <property type="match status" value="2"/>
</dbReference>
<dbReference type="Gene3D" id="3.30.70.1320">
    <property type="entry name" value="Multidrug efflux transporter AcrB pore domain like"/>
    <property type="match status" value="1"/>
</dbReference>
<comment type="similarity">
    <text evidence="2 9">Belongs to the resistance-nodulation-cell division (RND) (TC 2.A.6) family.</text>
</comment>
<keyword evidence="7 9" id="KW-1133">Transmembrane helix</keyword>
<feature type="transmembrane region" description="Helical" evidence="9">
    <location>
        <begin position="547"/>
        <end position="567"/>
    </location>
</feature>
<evidence type="ECO:0000256" key="3">
    <source>
        <dbReference type="ARBA" id="ARBA00022448"/>
    </source>
</evidence>
<protein>
    <recommendedName>
        <fullName evidence="9">Efflux pump membrane transporter</fullName>
    </recommendedName>
</protein>
<feature type="transmembrane region" description="Helical" evidence="9">
    <location>
        <begin position="904"/>
        <end position="926"/>
    </location>
</feature>
<dbReference type="FunFam" id="3.30.70.1430:FF:000001">
    <property type="entry name" value="Efflux pump membrane transporter"/>
    <property type="match status" value="1"/>
</dbReference>
<evidence type="ECO:0000256" key="7">
    <source>
        <dbReference type="ARBA" id="ARBA00022989"/>
    </source>
</evidence>
<name>A0A8B4TR16_9ENTR</name>
<feature type="transmembrane region" description="Helical" evidence="9">
    <location>
        <begin position="1009"/>
        <end position="1035"/>
    </location>
</feature>
<dbReference type="Gene3D" id="1.20.1640.10">
    <property type="entry name" value="Multidrug efflux transporter AcrB transmembrane domain"/>
    <property type="match status" value="2"/>
</dbReference>
<feature type="transmembrane region" description="Helical" evidence="9">
    <location>
        <begin position="395"/>
        <end position="419"/>
    </location>
</feature>
<keyword evidence="6 9" id="KW-0812">Transmembrane</keyword>
<keyword evidence="8 9" id="KW-0472">Membrane</keyword>
<keyword evidence="5 9" id="KW-0997">Cell inner membrane</keyword>
<feature type="transmembrane region" description="Helical" evidence="9">
    <location>
        <begin position="472"/>
        <end position="499"/>
    </location>
</feature>
<comment type="caution">
    <text evidence="10">The sequence shown here is derived from an EMBL/GenBank/DDBJ whole genome shotgun (WGS) entry which is preliminary data.</text>
</comment>
<dbReference type="GO" id="GO:0015562">
    <property type="term" value="F:efflux transmembrane transporter activity"/>
    <property type="evidence" value="ECO:0007669"/>
    <property type="project" value="InterPro"/>
</dbReference>
<feature type="transmembrane region" description="Helical" evidence="9">
    <location>
        <begin position="342"/>
        <end position="362"/>
    </location>
</feature>
<reference evidence="10 11" key="1">
    <citation type="submission" date="2018-08" db="EMBL/GenBank/DDBJ databases">
        <authorList>
            <consortium name="Pathogen Informatics"/>
        </authorList>
    </citation>
    <scope>NUCLEOTIDE SEQUENCE [LARGE SCALE GENOMIC DNA]</scope>
    <source>
        <strain evidence="10 11">EuSCAPE_IT371</strain>
    </source>
</reference>
<keyword evidence="3 9" id="KW-0813">Transport</keyword>
<comment type="subcellular location">
    <subcellularLocation>
        <location evidence="1 9">Cell inner membrane</location>
        <topology evidence="1 9">Multi-pass membrane protein</topology>
    </subcellularLocation>
</comment>
<feature type="transmembrane region" description="Helical" evidence="9">
    <location>
        <begin position="976"/>
        <end position="997"/>
    </location>
</feature>
<evidence type="ECO:0000313" key="11">
    <source>
        <dbReference type="Proteomes" id="UP000257712"/>
    </source>
</evidence>
<dbReference type="InterPro" id="IPR004764">
    <property type="entry name" value="MdtF-like"/>
</dbReference>
<dbReference type="Proteomes" id="UP000257712">
    <property type="component" value="Unassembled WGS sequence"/>
</dbReference>
<sequence>MKVSKFFIDRPVFAGVLSALFILAGIIAIFRLPVSEYPPVVPPSVIVHAQYPGANATTIAQTVAAPIEETVNGVENMLYMQSLSNEDGNLYLTVTFKLGTDPDQAQQWVQNRVSQALPRLPEDVQRLGVTTNKSSPNITLAVHMISPDGRYNDNYISNYAIRNIKDQLSRIEGVGQVSVWGPGGYAMRIWLNPDAMAARGLTTSDVASAIREQNAQSPVGSVGAAPMAEETPLQLSVNASGRLKTAEEFGNIVLHARQDTRTTLLKDVARIELAAENYAMRTYLDKKPAVALAIQESPGANALEIASQVSRTMKDLKKQFPEGLDYQIVYNPTKSVRAGIEAVLHTLFEAILLVVLVVFLFLQTWRASIIPLLAVPVSITGTMAFLYLFGFSINALSLFGLVLAIGIVVDDAIVVVENVERNIERGMTPYHAACKAMQEVSSPIIAIALTLSAVFVPLAFMSGLTGRFYQQFAVTIAVSTIISAINSLTLSPALSAMLLKSRDSDSDWLTRIMHRSCGRFFTVFNRLFNSSARRYEKGVGALGQRKILIMVIYGILLAITLLLGRSVPGGFIPAQDKEYLISFVQLPAGASLSRTDRVLEKMNEIARSEPGVSSTSSYAGLSVNGTTTSPGSGLTFVLLKPFEQRPGISADDVAASLNARYQSLPGADFAAVFPAPPVMGLGSLGGFKLQLEDRGNIGYDGMAEVLRRFQAEAAKSPVLTPLFSTYQNNFPQINVDIDRNRAKQLGVNISDITETLQSYLGSYYINDFNIIGRVYQVRMQADAEFRATPEDILKLQTRNADGNMVPLSAIARIEPTHGPELVTRYNGFTAVDLSGAPAPGYSSSQAMEEIERIAMKTLPPGVEYEWTDLTYQQILAGNSAVWIFPLCVLLVFLVLAAQYESLTLPLAVIMIVPMSILSALTGVWLTHGDNNIFTQIGFIVLVGLASKNAILIVEFARELELSGKSAFNAVKEACRLRLRPILMTSLAFIMGVIPLMVSHGAGAEMRQAIGISVFFGMLGVTLFGLFMTPVFYLLARQISGKPLHSATLPDAPEERPITEHVVVK</sequence>
<dbReference type="EMBL" id="UJZG01000002">
    <property type="protein sequence ID" value="SXD90432.1"/>
    <property type="molecule type" value="Genomic_DNA"/>
</dbReference>
<dbReference type="PANTHER" id="PTHR32063:SF11">
    <property type="entry name" value="CATION OR DRUG EFFLUX SYSTEM PROTEIN"/>
    <property type="match status" value="1"/>
</dbReference>
<evidence type="ECO:0000256" key="5">
    <source>
        <dbReference type="ARBA" id="ARBA00022519"/>
    </source>
</evidence>
<dbReference type="SUPFAM" id="SSF82693">
    <property type="entry name" value="Multidrug efflux transporter AcrB pore domain, PN1, PN2, PC1 and PC2 subdomains"/>
    <property type="match status" value="4"/>
</dbReference>